<protein>
    <submittedName>
        <fullName evidence="4">Phospholipase C, phosphocholine-specific</fullName>
    </submittedName>
</protein>
<feature type="chain" id="PRO_5046582502" evidence="2">
    <location>
        <begin position="28"/>
        <end position="689"/>
    </location>
</feature>
<dbReference type="InterPro" id="IPR008475">
    <property type="entry name" value="PLipase_C_C"/>
</dbReference>
<sequence>MKRREFLKGVGLGVSLTAFLGSSVARAAMLPATGRSGTLEDVEHIVVFMQENRSFDHYFGQLNGVRGYNDRFPLTLPNGKPVWFQGRMDDPSRAILPFHLNTQKTSAQFIQDLDHSWASQHGAIAGGLMNAWPLNKTNMTMGYFQRQDIPFHYALADAFTVCDHYFASIPGPTEPNRCMLFSGTIDPDGKHGGPLIDDANYWPGNGPNGYHKTEPFTWPTYAERLQNAGITWKVYQEQLHTINQNPMTGCYGDNALMYFKTFANAPTSSELYRRAVTEGGIKTLREDVKNNRLPQVSWIVTPAGYCEHPSYPPAYGAMYIARVLDALTSNPEVWGKTVLLLDYDENDGFFDHVPPPQPPTPVRPGQSTVSTEGMVHNQIKADWPVLYSPDQLPYGLGPRVPMITISPWSKGGYVCSEVFDHTSVIRFIEKRFGVKESNIAPWRRAVCGDLTSAFDFTRPDERHVSLPSTVNYVATVHHESTLPAPEVPEEQAVAINPQERALRPRRPIAYDTRVRLEATNNGVRLKIHNPSPTGVVCTAYWDASTELPYHYTVGSAGDLEDEISIPKEQKLAFTVYGPDGFIRKLAGTGPSSLWIDESRNKNGDLVLHLQNRSSKDQDVKALDRSYGQDKRALKLAADSSTQITWSLATSHHWYDLEITTDNHSWRLAGHIETGEDSWSDPANNKPKLT</sequence>
<feature type="domain" description="Bacterial phospholipase C C-terminal" evidence="3">
    <location>
        <begin position="602"/>
        <end position="670"/>
    </location>
</feature>
<dbReference type="EMBL" id="JAAOMP010000073">
    <property type="protein sequence ID" value="MBU2759791.1"/>
    <property type="molecule type" value="Genomic_DNA"/>
</dbReference>
<accession>A0ABS5ZX38</accession>
<proteinExistence type="predicted"/>
<dbReference type="RefSeq" id="WP_215883461.1">
    <property type="nucleotide sequence ID" value="NZ_JAAOMP010000073.1"/>
</dbReference>
<dbReference type="PANTHER" id="PTHR31956">
    <property type="entry name" value="NON-SPECIFIC PHOSPHOLIPASE C4-RELATED"/>
    <property type="match status" value="1"/>
</dbReference>
<keyword evidence="2" id="KW-0732">Signal</keyword>
<comment type="caution">
    <text evidence="4">The sequence shown here is derived from an EMBL/GenBank/DDBJ whole genome shotgun (WGS) entry which is preliminary data.</text>
</comment>
<dbReference type="Pfam" id="PF05506">
    <property type="entry name" value="PLipase_C_C"/>
    <property type="match status" value="2"/>
</dbReference>
<dbReference type="PANTHER" id="PTHR31956:SF1">
    <property type="entry name" value="NON-SPECIFIC PHOSPHOLIPASE C1"/>
    <property type="match status" value="1"/>
</dbReference>
<evidence type="ECO:0000259" key="3">
    <source>
        <dbReference type="Pfam" id="PF05506"/>
    </source>
</evidence>
<dbReference type="CDD" id="cd16014">
    <property type="entry name" value="PLC"/>
    <property type="match status" value="1"/>
</dbReference>
<gene>
    <name evidence="4" type="ORF">HAP95_06440</name>
</gene>
<dbReference type="NCBIfam" id="TIGR03396">
    <property type="entry name" value="PC_PLC"/>
    <property type="match status" value="1"/>
</dbReference>
<dbReference type="InterPro" id="IPR017767">
    <property type="entry name" value="PC-PLC"/>
</dbReference>
<dbReference type="InterPro" id="IPR007312">
    <property type="entry name" value="Phosphoesterase"/>
</dbReference>
<evidence type="ECO:0000313" key="5">
    <source>
        <dbReference type="Proteomes" id="UP000755654"/>
    </source>
</evidence>
<dbReference type="InterPro" id="IPR017850">
    <property type="entry name" value="Alkaline_phosphatase_core_sf"/>
</dbReference>
<keyword evidence="5" id="KW-1185">Reference proteome</keyword>
<evidence type="ECO:0000313" key="4">
    <source>
        <dbReference type="EMBL" id="MBU2759791.1"/>
    </source>
</evidence>
<name>A0ABS5ZX38_9PROT</name>
<keyword evidence="1" id="KW-0378">Hydrolase</keyword>
<organism evidence="4 5">
    <name type="scientific">Acidithiobacillus sulfurivorans</name>
    <dbReference type="NCBI Taxonomy" id="1958756"/>
    <lineage>
        <taxon>Bacteria</taxon>
        <taxon>Pseudomonadati</taxon>
        <taxon>Pseudomonadota</taxon>
        <taxon>Acidithiobacillia</taxon>
        <taxon>Acidithiobacillales</taxon>
        <taxon>Acidithiobacillaceae</taxon>
        <taxon>Acidithiobacillus</taxon>
    </lineage>
</organism>
<evidence type="ECO:0000256" key="1">
    <source>
        <dbReference type="ARBA" id="ARBA00022801"/>
    </source>
</evidence>
<reference evidence="4 5" key="1">
    <citation type="journal article" date="2021" name="ISME J.">
        <title>Genomic evolution of the class Acidithiobacillia: deep-branching Proteobacteria living in extreme acidic conditions.</title>
        <authorList>
            <person name="Moya-Beltran A."/>
            <person name="Beard S."/>
            <person name="Rojas-Villalobos C."/>
            <person name="Issotta F."/>
            <person name="Gallardo Y."/>
            <person name="Ulloa R."/>
            <person name="Giaveno A."/>
            <person name="Degli Esposti M."/>
            <person name="Johnson D.B."/>
            <person name="Quatrini R."/>
        </authorList>
    </citation>
    <scope>NUCLEOTIDE SEQUENCE [LARGE SCALE GENOMIC DNA]</scope>
    <source>
        <strain evidence="4 5">RW2</strain>
    </source>
</reference>
<feature type="signal peptide" evidence="2">
    <location>
        <begin position="1"/>
        <end position="27"/>
    </location>
</feature>
<feature type="domain" description="Bacterial phospholipase C C-terminal" evidence="3">
    <location>
        <begin position="504"/>
        <end position="587"/>
    </location>
</feature>
<dbReference type="Pfam" id="PF04185">
    <property type="entry name" value="Phosphoesterase"/>
    <property type="match status" value="1"/>
</dbReference>
<dbReference type="Gene3D" id="3.40.720.10">
    <property type="entry name" value="Alkaline Phosphatase, subunit A"/>
    <property type="match status" value="2"/>
</dbReference>
<dbReference type="Proteomes" id="UP000755654">
    <property type="component" value="Unassembled WGS sequence"/>
</dbReference>
<evidence type="ECO:0000256" key="2">
    <source>
        <dbReference type="SAM" id="SignalP"/>
    </source>
</evidence>